<dbReference type="EMBL" id="UAUU01000011">
    <property type="protein sequence ID" value="SPZ92385.1"/>
    <property type="molecule type" value="Genomic_DNA"/>
</dbReference>
<protein>
    <submittedName>
        <fullName evidence="2">Uncharacterized protein</fullName>
    </submittedName>
</protein>
<keyword evidence="1" id="KW-1133">Transmembrane helix</keyword>
<gene>
    <name evidence="2" type="ORF">NCTC11343_04432</name>
    <name evidence="3" type="ORF">SPHINGO8BC_110072</name>
</gene>
<keyword evidence="1" id="KW-0472">Membrane</keyword>
<evidence type="ECO:0000313" key="2">
    <source>
        <dbReference type="EMBL" id="SPZ92385.1"/>
    </source>
</evidence>
<evidence type="ECO:0000313" key="5">
    <source>
        <dbReference type="Proteomes" id="UP000432350"/>
    </source>
</evidence>
<proteinExistence type="predicted"/>
<dbReference type="RefSeq" id="WP_046675088.1">
    <property type="nucleotide sequence ID" value="NZ_CP068086.1"/>
</dbReference>
<name>A0A2X2JXA2_SPHMU</name>
<accession>A0A2X2JXA2</accession>
<dbReference type="GeneID" id="97179383"/>
<dbReference type="EMBL" id="CABWMV010000003">
    <property type="protein sequence ID" value="VXC37682.1"/>
    <property type="molecule type" value="Genomic_DNA"/>
</dbReference>
<reference evidence="3 5" key="2">
    <citation type="submission" date="2019-10" db="EMBL/GenBank/DDBJ databases">
        <authorList>
            <person name="Karimi E."/>
        </authorList>
    </citation>
    <scope>NUCLEOTIDE SEQUENCE [LARGE SCALE GENOMIC DNA]</scope>
    <source>
        <strain evidence="3">Sphingobacterium sp. 8BC</strain>
    </source>
</reference>
<sequence length="140" mass="16081">MQGKFHQYLFGVVCAILISFGWYHVPTPNNIPSCNLHAVNHFNKQVKSEDYDTKVIRKTKRPRHEKLRAYFSENDNENDDAGSDSNSPNLFALTGDDFGNIISYIHPQFQNTRTAVSLANSNQLTSRKNALYIHYSVFRL</sequence>
<dbReference type="Proteomes" id="UP000432350">
    <property type="component" value="Unassembled WGS sequence"/>
</dbReference>
<organism evidence="2 4">
    <name type="scientific">Sphingobacterium multivorum</name>
    <dbReference type="NCBI Taxonomy" id="28454"/>
    <lineage>
        <taxon>Bacteria</taxon>
        <taxon>Pseudomonadati</taxon>
        <taxon>Bacteroidota</taxon>
        <taxon>Sphingobacteriia</taxon>
        <taxon>Sphingobacteriales</taxon>
        <taxon>Sphingobacteriaceae</taxon>
        <taxon>Sphingobacterium</taxon>
    </lineage>
</organism>
<keyword evidence="1" id="KW-0812">Transmembrane</keyword>
<dbReference type="Proteomes" id="UP000251241">
    <property type="component" value="Unassembled WGS sequence"/>
</dbReference>
<evidence type="ECO:0000313" key="3">
    <source>
        <dbReference type="EMBL" id="VXC37682.1"/>
    </source>
</evidence>
<evidence type="ECO:0000313" key="4">
    <source>
        <dbReference type="Proteomes" id="UP000251241"/>
    </source>
</evidence>
<reference evidence="2 4" key="1">
    <citation type="submission" date="2018-06" db="EMBL/GenBank/DDBJ databases">
        <authorList>
            <consortium name="Pathogen Informatics"/>
            <person name="Doyle S."/>
        </authorList>
    </citation>
    <scope>NUCLEOTIDE SEQUENCE [LARGE SCALE GENOMIC DNA]</scope>
    <source>
        <strain evidence="2 4">NCTC11343</strain>
    </source>
</reference>
<accession>A0A653Y5G4</accession>
<feature type="transmembrane region" description="Helical" evidence="1">
    <location>
        <begin position="7"/>
        <end position="25"/>
    </location>
</feature>
<evidence type="ECO:0000256" key="1">
    <source>
        <dbReference type="SAM" id="Phobius"/>
    </source>
</evidence>
<dbReference type="AlphaFoldDB" id="A0A2X2JXA2"/>